<feature type="region of interest" description="Disordered" evidence="1">
    <location>
        <begin position="219"/>
        <end position="267"/>
    </location>
</feature>
<reference evidence="3" key="1">
    <citation type="journal article" date="2015" name="PLoS Genet.">
        <title>The dynamic genome and transcriptome of the human fungal pathogen Blastomyces and close relative Emmonsia.</title>
        <authorList>
            <person name="Munoz J.F."/>
            <person name="Gauthier G.M."/>
            <person name="Desjardins C.A."/>
            <person name="Gallo J.E."/>
            <person name="Holder J."/>
            <person name="Sullivan T.D."/>
            <person name="Marty A.J."/>
            <person name="Carmen J.C."/>
            <person name="Chen Z."/>
            <person name="Ding L."/>
            <person name="Gujja S."/>
            <person name="Magrini V."/>
            <person name="Misas E."/>
            <person name="Mitreva M."/>
            <person name="Priest M."/>
            <person name="Saif S."/>
            <person name="Whiston E.A."/>
            <person name="Young S."/>
            <person name="Zeng Q."/>
            <person name="Goldman W.E."/>
            <person name="Mardis E.R."/>
            <person name="Taylor J.W."/>
            <person name="McEwen J.G."/>
            <person name="Clay O.K."/>
            <person name="Klein B.S."/>
            <person name="Cuomo C.A."/>
        </authorList>
    </citation>
    <scope>NUCLEOTIDE SEQUENCE [LARGE SCALE GENOMIC DNA]</scope>
    <source>
        <strain evidence="3">UAMH 3008</strain>
    </source>
</reference>
<dbReference type="EMBL" id="LCZI01000874">
    <property type="protein sequence ID" value="KKZ64095.1"/>
    <property type="molecule type" value="Genomic_DNA"/>
</dbReference>
<evidence type="ECO:0000256" key="1">
    <source>
        <dbReference type="SAM" id="MobiDB-lite"/>
    </source>
</evidence>
<accession>A0A0G2I1R5</accession>
<dbReference type="Proteomes" id="UP000034164">
    <property type="component" value="Unassembled WGS sequence"/>
</dbReference>
<dbReference type="VEuPathDB" id="FungiDB:EMCG_01592"/>
<evidence type="ECO:0000313" key="2">
    <source>
        <dbReference type="EMBL" id="KKZ64095.1"/>
    </source>
</evidence>
<comment type="caution">
    <text evidence="2">The sequence shown here is derived from an EMBL/GenBank/DDBJ whole genome shotgun (WGS) entry which is preliminary data.</text>
</comment>
<name>A0A0G2I1R5_9EURO</name>
<dbReference type="AlphaFoldDB" id="A0A0G2I1R5"/>
<organism evidence="2 3">
    <name type="scientific">[Emmonsia] crescens</name>
    <dbReference type="NCBI Taxonomy" id="73230"/>
    <lineage>
        <taxon>Eukaryota</taxon>
        <taxon>Fungi</taxon>
        <taxon>Dikarya</taxon>
        <taxon>Ascomycota</taxon>
        <taxon>Pezizomycotina</taxon>
        <taxon>Eurotiomycetes</taxon>
        <taxon>Eurotiomycetidae</taxon>
        <taxon>Onygenales</taxon>
        <taxon>Ajellomycetaceae</taxon>
        <taxon>Emergomyces</taxon>
    </lineage>
</organism>
<sequence>MSTLLEYLSVVDPGLDRTNAKKGTNSFNRDWEDLEGVEEWTDFTYENMIAMLGNVLTQPYQQHEFDPPAPVRRSACCIANEPTVTAVLLKWNHTIVDGALELASKASSTIPAVYWTLGNHSSLHGETVLPDWAGIYSNMGFPPSNRVPGDTKVSGKWNTDQQHDHSKQEEFYKPLRQVVHYAKLFNTRYTYIISDKELVCIRRTLSEYEGLSLAAGRPARISQPPATPIRQFNQLSQEPTTPSPRTDSSPPFRVVIPHPQSQQRDERYLTPEHRTRIRQNSIVSISALSNMSLDSPSLLLSSPSNIRSSPSAYTADGNLDMNEGNVQIAVIPWGENRSKHLTINLALFWLHILAGCDITLQSSYPALGKELTERKF</sequence>
<evidence type="ECO:0000313" key="3">
    <source>
        <dbReference type="Proteomes" id="UP000034164"/>
    </source>
</evidence>
<protein>
    <submittedName>
        <fullName evidence="2">Uncharacterized protein</fullName>
    </submittedName>
</protein>
<proteinExistence type="predicted"/>
<dbReference type="OrthoDB" id="4505485at2759"/>
<feature type="compositionally biased region" description="Low complexity" evidence="1">
    <location>
        <begin position="239"/>
        <end position="251"/>
    </location>
</feature>
<gene>
    <name evidence="2" type="ORF">EMCG_01592</name>
</gene>